<evidence type="ECO:0000313" key="2">
    <source>
        <dbReference type="EMBL" id="KAK3948960.1"/>
    </source>
</evidence>
<comment type="caution">
    <text evidence="2">The sequence shown here is derived from an EMBL/GenBank/DDBJ whole genome shotgun (WGS) entry which is preliminary data.</text>
</comment>
<organism evidence="2 3">
    <name type="scientific">Pseudoneurospora amorphoporcata</name>
    <dbReference type="NCBI Taxonomy" id="241081"/>
    <lineage>
        <taxon>Eukaryota</taxon>
        <taxon>Fungi</taxon>
        <taxon>Dikarya</taxon>
        <taxon>Ascomycota</taxon>
        <taxon>Pezizomycotina</taxon>
        <taxon>Sordariomycetes</taxon>
        <taxon>Sordariomycetidae</taxon>
        <taxon>Sordariales</taxon>
        <taxon>Sordariaceae</taxon>
        <taxon>Pseudoneurospora</taxon>
    </lineage>
</organism>
<dbReference type="Proteomes" id="UP001303222">
    <property type="component" value="Unassembled WGS sequence"/>
</dbReference>
<dbReference type="PANTHER" id="PTHR35186">
    <property type="entry name" value="ANK_REP_REGION DOMAIN-CONTAINING PROTEIN"/>
    <property type="match status" value="1"/>
</dbReference>
<feature type="region of interest" description="Disordered" evidence="1">
    <location>
        <begin position="351"/>
        <end position="398"/>
    </location>
</feature>
<reference evidence="2" key="1">
    <citation type="journal article" date="2023" name="Mol. Phylogenet. Evol.">
        <title>Genome-scale phylogeny and comparative genomics of the fungal order Sordariales.</title>
        <authorList>
            <person name="Hensen N."/>
            <person name="Bonometti L."/>
            <person name="Westerberg I."/>
            <person name="Brannstrom I.O."/>
            <person name="Guillou S."/>
            <person name="Cros-Aarteil S."/>
            <person name="Calhoun S."/>
            <person name="Haridas S."/>
            <person name="Kuo A."/>
            <person name="Mondo S."/>
            <person name="Pangilinan J."/>
            <person name="Riley R."/>
            <person name="LaButti K."/>
            <person name="Andreopoulos B."/>
            <person name="Lipzen A."/>
            <person name="Chen C."/>
            <person name="Yan M."/>
            <person name="Daum C."/>
            <person name="Ng V."/>
            <person name="Clum A."/>
            <person name="Steindorff A."/>
            <person name="Ohm R.A."/>
            <person name="Martin F."/>
            <person name="Silar P."/>
            <person name="Natvig D.O."/>
            <person name="Lalanne C."/>
            <person name="Gautier V."/>
            <person name="Ament-Velasquez S.L."/>
            <person name="Kruys A."/>
            <person name="Hutchinson M.I."/>
            <person name="Powell A.J."/>
            <person name="Barry K."/>
            <person name="Miller A.N."/>
            <person name="Grigoriev I.V."/>
            <person name="Debuchy R."/>
            <person name="Gladieux P."/>
            <person name="Hiltunen Thoren M."/>
            <person name="Johannesson H."/>
        </authorList>
    </citation>
    <scope>NUCLEOTIDE SEQUENCE</scope>
    <source>
        <strain evidence="2">CBS 626.80</strain>
    </source>
</reference>
<feature type="region of interest" description="Disordered" evidence="1">
    <location>
        <begin position="301"/>
        <end position="336"/>
    </location>
</feature>
<protein>
    <submittedName>
        <fullName evidence="2">Uncharacterized protein</fullName>
    </submittedName>
</protein>
<sequence>MSGFEIAGIALAVLPLAVEAFKVYKTYFPSSKKFQEDLKQLVQDLTSERLRLYNTCERLLGPLLDQTTTAKELLEDPRSPKWKKIGPQFDAQLRTLLDGTYSKFQEQLDEINKSSEELRLKLKLPDPRLDPTYDQPHKHFYQDKRSILKVWAARTGFSLRKKSYDAIIKRLQQSNTFLEGLTDTAVEQNIPRTLRSKDHATSLLRDLLKSLFMALGDASSGCACPRPHDVYLELVSRKDLWFAKGSESEEEVARGKIDFHLVLNSVSLQIDQTVADGSLRLQRRWVAFRVQYCNFGPSSPLLSPTSPSNSTTSLPNLSSALSNSQQPPPSSGKVSFTGRVSLPAAILRSQHRHRDPLHPPPAGSTTSLPSYMSGGPVGPISSTPEGPRPTSSGKFKFKGPLRKLPAYLLEKSTKPSKKVAFSTGSSSVATLAKTSISSFTSLEPTKLVNICEITLGNKGKKEVKAANLPSTHHESRLTVISRPNSNPFAEPLDFRTTFTLRQILDSDQQGRYRVPKPSFADKIRMAVAISTSVLDMDSTPWLSKPLTLDDIVFLVDNSSTPSERFKLRAFISKQVHGSATSSEAHVAKMMHHDGTGNPTLTPSPLYPTTFYRGLLLCQLMLKDDRISPIDTGIDLKAHHVRIPPGAAVMPDSIHQRLVRNAKRLAAENQEAAGADYKDAVQWCLETYNSEKGLDDEHFRKLFYAEVVEKLRDKYQPKVHDL</sequence>
<keyword evidence="3" id="KW-1185">Reference proteome</keyword>
<proteinExistence type="predicted"/>
<feature type="compositionally biased region" description="Polar residues" evidence="1">
    <location>
        <begin position="380"/>
        <end position="393"/>
    </location>
</feature>
<gene>
    <name evidence="2" type="ORF">QBC32DRAFT_327345</name>
</gene>
<name>A0AAN6NNL8_9PEZI</name>
<dbReference type="EMBL" id="MU859235">
    <property type="protein sequence ID" value="KAK3948960.1"/>
    <property type="molecule type" value="Genomic_DNA"/>
</dbReference>
<accession>A0AAN6NNL8</accession>
<dbReference type="PANTHER" id="PTHR35186:SF4">
    <property type="entry name" value="PRION-INHIBITION AND PROPAGATION HELO DOMAIN-CONTAINING PROTEIN"/>
    <property type="match status" value="1"/>
</dbReference>
<feature type="compositionally biased region" description="Low complexity" evidence="1">
    <location>
        <begin position="301"/>
        <end position="325"/>
    </location>
</feature>
<dbReference type="AlphaFoldDB" id="A0AAN6NNL8"/>
<reference evidence="2" key="2">
    <citation type="submission" date="2023-06" db="EMBL/GenBank/DDBJ databases">
        <authorList>
            <consortium name="Lawrence Berkeley National Laboratory"/>
            <person name="Mondo S.J."/>
            <person name="Hensen N."/>
            <person name="Bonometti L."/>
            <person name="Westerberg I."/>
            <person name="Brannstrom I.O."/>
            <person name="Guillou S."/>
            <person name="Cros-Aarteil S."/>
            <person name="Calhoun S."/>
            <person name="Haridas S."/>
            <person name="Kuo A."/>
            <person name="Pangilinan J."/>
            <person name="Riley R."/>
            <person name="Labutti K."/>
            <person name="Andreopoulos B."/>
            <person name="Lipzen A."/>
            <person name="Chen C."/>
            <person name="Yanf M."/>
            <person name="Daum C."/>
            <person name="Ng V."/>
            <person name="Clum A."/>
            <person name="Steindorff A."/>
            <person name="Ohm R."/>
            <person name="Martin F."/>
            <person name="Silar P."/>
            <person name="Natvig D."/>
            <person name="Lalanne C."/>
            <person name="Gautier V."/>
            <person name="Ament-Velasquez S.L."/>
            <person name="Kruys A."/>
            <person name="Hutchinson M.I."/>
            <person name="Powell A.J."/>
            <person name="Barry K."/>
            <person name="Miller A.N."/>
            <person name="Grigoriev I.V."/>
            <person name="Debuchy R."/>
            <person name="Gladieux P."/>
            <person name="Thoren M.H."/>
            <person name="Johannesson H."/>
        </authorList>
    </citation>
    <scope>NUCLEOTIDE SEQUENCE</scope>
    <source>
        <strain evidence="2">CBS 626.80</strain>
    </source>
</reference>
<evidence type="ECO:0000256" key="1">
    <source>
        <dbReference type="SAM" id="MobiDB-lite"/>
    </source>
</evidence>
<evidence type="ECO:0000313" key="3">
    <source>
        <dbReference type="Proteomes" id="UP001303222"/>
    </source>
</evidence>